<sequence length="202" mass="21437">MLRKSSVATVAGLGAVSATSASASATSFGLSELKAEGVVLESRDVSVPTDVRSGKRLLRRLAADGLLEEASLDVLPNQQFDENGQIHRTYTDGNKQIAFTTSTTRGRLQVSFGEEAIPSAALFPKDGGAVVLYTAPDGEEYRRFESDLTVSESDSEASADSCSGDNCDGCACEEDWCFVGRYKKKCNTCDDGECIITDSCGC</sequence>
<comment type="caution">
    <text evidence="1">The sequence shown here is derived from an EMBL/GenBank/DDBJ whole genome shotgun (WGS) entry which is preliminary data.</text>
</comment>
<proteinExistence type="predicted"/>
<dbReference type="AlphaFoldDB" id="M0BPI4"/>
<keyword evidence="2" id="KW-1185">Reference proteome</keyword>
<gene>
    <name evidence="1" type="ORF">C480_00302</name>
</gene>
<evidence type="ECO:0000313" key="2">
    <source>
        <dbReference type="Proteomes" id="UP000011591"/>
    </source>
</evidence>
<name>M0BPI4_9EURY</name>
<dbReference type="PATRIC" id="fig|1227491.4.peg.63"/>
<accession>M0BPI4</accession>
<reference evidence="1 2" key="1">
    <citation type="journal article" date="2014" name="PLoS Genet.">
        <title>Phylogenetically driven sequencing of extremely halophilic archaea reveals strategies for static and dynamic osmo-response.</title>
        <authorList>
            <person name="Becker E.A."/>
            <person name="Seitzer P.M."/>
            <person name="Tritt A."/>
            <person name="Larsen D."/>
            <person name="Krusor M."/>
            <person name="Yao A.I."/>
            <person name="Wu D."/>
            <person name="Madern D."/>
            <person name="Eisen J.A."/>
            <person name="Darling A.E."/>
            <person name="Facciotti M.T."/>
        </authorList>
    </citation>
    <scope>NUCLEOTIDE SEQUENCE [LARGE SCALE GENOMIC DNA]</scope>
    <source>
        <strain evidence="1 2">DSM 13077</strain>
    </source>
</reference>
<dbReference type="EMBL" id="AOIP01000003">
    <property type="protein sequence ID" value="ELZ11489.1"/>
    <property type="molecule type" value="Genomic_DNA"/>
</dbReference>
<protein>
    <submittedName>
        <fullName evidence="1">Uncharacterized protein</fullName>
    </submittedName>
</protein>
<organism evidence="1 2">
    <name type="scientific">Natrialba aegyptia DSM 13077</name>
    <dbReference type="NCBI Taxonomy" id="1227491"/>
    <lineage>
        <taxon>Archaea</taxon>
        <taxon>Methanobacteriati</taxon>
        <taxon>Methanobacteriota</taxon>
        <taxon>Stenosarchaea group</taxon>
        <taxon>Halobacteria</taxon>
        <taxon>Halobacteriales</taxon>
        <taxon>Natrialbaceae</taxon>
        <taxon>Natrialba</taxon>
    </lineage>
</organism>
<evidence type="ECO:0000313" key="1">
    <source>
        <dbReference type="EMBL" id="ELZ11489.1"/>
    </source>
</evidence>
<dbReference type="Proteomes" id="UP000011591">
    <property type="component" value="Unassembled WGS sequence"/>
</dbReference>